<comment type="caution">
    <text evidence="2">The sequence shown here is derived from an EMBL/GenBank/DDBJ whole genome shotgun (WGS) entry which is preliminary data.</text>
</comment>
<name>A0ABR3RG27_9PLEO</name>
<organism evidence="2 3">
    <name type="scientific">Nothophoma quercina</name>
    <dbReference type="NCBI Taxonomy" id="749835"/>
    <lineage>
        <taxon>Eukaryota</taxon>
        <taxon>Fungi</taxon>
        <taxon>Dikarya</taxon>
        <taxon>Ascomycota</taxon>
        <taxon>Pezizomycotina</taxon>
        <taxon>Dothideomycetes</taxon>
        <taxon>Pleosporomycetidae</taxon>
        <taxon>Pleosporales</taxon>
        <taxon>Pleosporineae</taxon>
        <taxon>Didymellaceae</taxon>
        <taxon>Nothophoma</taxon>
    </lineage>
</organism>
<evidence type="ECO:0000259" key="1">
    <source>
        <dbReference type="Pfam" id="PF13013"/>
    </source>
</evidence>
<gene>
    <name evidence="2" type="ORF">SLS59_004257</name>
</gene>
<reference evidence="2 3" key="1">
    <citation type="submission" date="2024-02" db="EMBL/GenBank/DDBJ databases">
        <title>De novo assembly and annotation of 12 fungi associated with fruit tree decline syndrome in Ontario, Canada.</title>
        <authorList>
            <person name="Sulman M."/>
            <person name="Ellouze W."/>
            <person name="Ilyukhin E."/>
        </authorList>
    </citation>
    <scope>NUCLEOTIDE SEQUENCE [LARGE SCALE GENOMIC DNA]</scope>
    <source>
        <strain evidence="2 3">M97-236</strain>
    </source>
</reference>
<sequence length="266" mass="30860">MAETPLHLSAAVRSIPSTQRSRLLTIPGEIRNHIYKVAVEDANAWQNEDFRHVTDYHERQNKLFDFRNSKLAYLKKLSGKDQQELNWSSLKRQYLGLTQVCRQLRTEFLPLSFGIWVSVDFCDANDYMEQASVRQAQHAKTTVCLEINVDGRQGCFDARSFLLTYYQSTHLCVRFCPQKIPEDLPYDHRTLEHFLLNAKTLYPKWCDFIAEKAVEVQPVILSSQWSGTDSVPVSFSYIHGVETLLEPEFAEDWMARNMPNPFSAFL</sequence>
<feature type="domain" description="F-box" evidence="1">
    <location>
        <begin position="13"/>
        <end position="118"/>
    </location>
</feature>
<accession>A0ABR3RG27</accession>
<dbReference type="InterPro" id="IPR001810">
    <property type="entry name" value="F-box_dom"/>
</dbReference>
<evidence type="ECO:0000313" key="3">
    <source>
        <dbReference type="Proteomes" id="UP001521222"/>
    </source>
</evidence>
<dbReference type="PANTHER" id="PTHR42085">
    <property type="entry name" value="F-BOX DOMAIN-CONTAINING PROTEIN"/>
    <property type="match status" value="1"/>
</dbReference>
<keyword evidence="3" id="KW-1185">Reference proteome</keyword>
<dbReference type="EMBL" id="JAKIXB020000012">
    <property type="protein sequence ID" value="KAL1603163.1"/>
    <property type="molecule type" value="Genomic_DNA"/>
</dbReference>
<evidence type="ECO:0000313" key="2">
    <source>
        <dbReference type="EMBL" id="KAL1603163.1"/>
    </source>
</evidence>
<dbReference type="InterPro" id="IPR038883">
    <property type="entry name" value="AN11006-like"/>
</dbReference>
<protein>
    <recommendedName>
        <fullName evidence="1">F-box domain-containing protein</fullName>
    </recommendedName>
</protein>
<dbReference type="PANTHER" id="PTHR42085:SF1">
    <property type="entry name" value="F-BOX DOMAIN-CONTAINING PROTEIN"/>
    <property type="match status" value="1"/>
</dbReference>
<dbReference type="Proteomes" id="UP001521222">
    <property type="component" value="Unassembled WGS sequence"/>
</dbReference>
<proteinExistence type="predicted"/>
<dbReference type="Pfam" id="PF13013">
    <property type="entry name" value="F-box-like_2"/>
    <property type="match status" value="1"/>
</dbReference>